<evidence type="ECO:0000313" key="1">
    <source>
        <dbReference type="EMBL" id="KKL08146.1"/>
    </source>
</evidence>
<organism evidence="1">
    <name type="scientific">marine sediment metagenome</name>
    <dbReference type="NCBI Taxonomy" id="412755"/>
    <lineage>
        <taxon>unclassified sequences</taxon>
        <taxon>metagenomes</taxon>
        <taxon>ecological metagenomes</taxon>
    </lineage>
</organism>
<reference evidence="1" key="1">
    <citation type="journal article" date="2015" name="Nature">
        <title>Complex archaea that bridge the gap between prokaryotes and eukaryotes.</title>
        <authorList>
            <person name="Spang A."/>
            <person name="Saw J.H."/>
            <person name="Jorgensen S.L."/>
            <person name="Zaremba-Niedzwiedzka K."/>
            <person name="Martijn J."/>
            <person name="Lind A.E."/>
            <person name="van Eijk R."/>
            <person name="Schleper C."/>
            <person name="Guy L."/>
            <person name="Ettema T.J."/>
        </authorList>
    </citation>
    <scope>NUCLEOTIDE SEQUENCE</scope>
</reference>
<protein>
    <submittedName>
        <fullName evidence="1">Uncharacterized protein</fullName>
    </submittedName>
</protein>
<proteinExistence type="predicted"/>
<feature type="non-terminal residue" evidence="1">
    <location>
        <position position="1"/>
    </location>
</feature>
<dbReference type="AlphaFoldDB" id="A0A0F9CR53"/>
<dbReference type="EMBL" id="LAZR01042998">
    <property type="protein sequence ID" value="KKL08146.1"/>
    <property type="molecule type" value="Genomic_DNA"/>
</dbReference>
<sequence>IARDKKNGAKYFGQMGHGDAEVDKFRRGYTGSVYPIEYKGEDI</sequence>
<accession>A0A0F9CR53</accession>
<name>A0A0F9CR53_9ZZZZ</name>
<gene>
    <name evidence="1" type="ORF">LCGC14_2578830</name>
</gene>
<comment type="caution">
    <text evidence="1">The sequence shown here is derived from an EMBL/GenBank/DDBJ whole genome shotgun (WGS) entry which is preliminary data.</text>
</comment>